<dbReference type="HOGENOM" id="CLU_052819_0_0_4"/>
<dbReference type="PROSITE" id="PS50994">
    <property type="entry name" value="INTEGRASE"/>
    <property type="match status" value="1"/>
</dbReference>
<dbReference type="PANTHER" id="PTHR46889:SF5">
    <property type="entry name" value="INTEGRASE PROTEIN"/>
    <property type="match status" value="1"/>
</dbReference>
<dbReference type="InterPro" id="IPR050900">
    <property type="entry name" value="Transposase_IS3/IS150/IS904"/>
</dbReference>
<dbReference type="Pfam" id="PF13683">
    <property type="entry name" value="rve_3"/>
    <property type="match status" value="1"/>
</dbReference>
<proteinExistence type="predicted"/>
<dbReference type="InterPro" id="IPR012337">
    <property type="entry name" value="RNaseH-like_sf"/>
</dbReference>
<dbReference type="InterPro" id="IPR025948">
    <property type="entry name" value="HTH-like_dom"/>
</dbReference>
<dbReference type="InterPro" id="IPR048020">
    <property type="entry name" value="Transpos_IS3"/>
</dbReference>
<feature type="domain" description="Integrase catalytic" evidence="1">
    <location>
        <begin position="91"/>
        <end position="281"/>
    </location>
</feature>
<name>F0Q0S8_PARA1</name>
<dbReference type="Gene3D" id="3.30.420.10">
    <property type="entry name" value="Ribonuclease H-like superfamily/Ribonuclease H"/>
    <property type="match status" value="1"/>
</dbReference>
<dbReference type="EMBL" id="CP002521">
    <property type="protein sequence ID" value="ADX47595.1"/>
    <property type="molecule type" value="Genomic_DNA"/>
</dbReference>
<organism evidence="2 3">
    <name type="scientific">Paracidovorax avenae (strain ATCC 19860 / DSM 7227 / CCUG 15838 / JCM 20985 / LMG 2117 / NCPPB 1011)</name>
    <name type="common">Acidovorax avenae</name>
    <dbReference type="NCBI Taxonomy" id="643561"/>
    <lineage>
        <taxon>Bacteria</taxon>
        <taxon>Pseudomonadati</taxon>
        <taxon>Pseudomonadota</taxon>
        <taxon>Betaproteobacteria</taxon>
        <taxon>Burkholderiales</taxon>
        <taxon>Comamonadaceae</taxon>
        <taxon>Paracidovorax</taxon>
    </lineage>
</organism>
<dbReference type="Pfam" id="PF13276">
    <property type="entry name" value="HTH_21"/>
    <property type="match status" value="1"/>
</dbReference>
<dbReference type="NCBIfam" id="NF033516">
    <property type="entry name" value="transpos_IS3"/>
    <property type="match status" value="1"/>
</dbReference>
<dbReference type="KEGG" id="aaa:Acav_3703"/>
<protein>
    <submittedName>
        <fullName evidence="2">Integrase catalytic region</fullName>
    </submittedName>
</protein>
<accession>F0Q0S8</accession>
<dbReference type="InterPro" id="IPR001584">
    <property type="entry name" value="Integrase_cat-core"/>
</dbReference>
<dbReference type="GO" id="GO:0015074">
    <property type="term" value="P:DNA integration"/>
    <property type="evidence" value="ECO:0007669"/>
    <property type="project" value="InterPro"/>
</dbReference>
<dbReference type="Proteomes" id="UP000002482">
    <property type="component" value="Chromosome"/>
</dbReference>
<dbReference type="GO" id="GO:0003676">
    <property type="term" value="F:nucleic acid binding"/>
    <property type="evidence" value="ECO:0007669"/>
    <property type="project" value="InterPro"/>
</dbReference>
<dbReference type="AlphaFoldDB" id="F0Q0S8"/>
<dbReference type="PANTHER" id="PTHR46889">
    <property type="entry name" value="TRANSPOSASE INSF FOR INSERTION SEQUENCE IS3B-RELATED"/>
    <property type="match status" value="1"/>
</dbReference>
<reference evidence="2" key="1">
    <citation type="submission" date="2011-02" db="EMBL/GenBank/DDBJ databases">
        <title>Complete sequence of Acidovorax avenae subsp. avenae ATCC 19860.</title>
        <authorList>
            <consortium name="US DOE Joint Genome Institute"/>
            <person name="Lucas S."/>
            <person name="Copeland A."/>
            <person name="Lapidus A."/>
            <person name="Cheng J.-F."/>
            <person name="Goodwin L."/>
            <person name="Pitluck S."/>
            <person name="Chertkov O."/>
            <person name="Held B."/>
            <person name="Detter J.C."/>
            <person name="Han C."/>
            <person name="Tapia R."/>
            <person name="Land M."/>
            <person name="Hauser L."/>
            <person name="Kyrpides N."/>
            <person name="Ivanova N."/>
            <person name="Ovchinnikova G."/>
            <person name="Pagani I."/>
            <person name="Gordon S."/>
            <person name="Woyke T."/>
        </authorList>
    </citation>
    <scope>NUCLEOTIDE SEQUENCE</scope>
    <source>
        <strain evidence="2">ATCC 19860</strain>
    </source>
</reference>
<gene>
    <name evidence="2" type="ordered locus">Acav_3703</name>
</gene>
<keyword evidence="3" id="KW-1185">Reference proteome</keyword>
<evidence type="ECO:0000313" key="2">
    <source>
        <dbReference type="EMBL" id="ADX47595.1"/>
    </source>
</evidence>
<evidence type="ECO:0000259" key="1">
    <source>
        <dbReference type="PROSITE" id="PS50994"/>
    </source>
</evidence>
<dbReference type="SUPFAM" id="SSF53098">
    <property type="entry name" value="Ribonuclease H-like"/>
    <property type="match status" value="1"/>
</dbReference>
<evidence type="ECO:0000313" key="3">
    <source>
        <dbReference type="Proteomes" id="UP000002482"/>
    </source>
</evidence>
<sequence>MKTVCRTMGLARSHVRDLLGRDEDWRDGRRHRTPTDDAALLGELRQKIAQLPSYGYRRACALVNRQRAAQGGPRVNAKRVYRVMAAAGLLLPKAPRRRQSARTHEGRVAVSRSDLRWCSDGLEIKCDSGQTVTATFTKDCCDREVMAWRAWEGKGLPGEPVREMLIEAAERRFGAVEAVPAGQELEFLSDNGGAYIAAETRALARALGLKPINTPVCSPQSNGMAESFVNTFKRDYVARMDLRDARTVLAQLSAAFEHFNEVHPHSSLKMRSPREFRRQQAARVRLEPSMDQSLYCE</sequence>
<dbReference type="InterPro" id="IPR036397">
    <property type="entry name" value="RNaseH_sf"/>
</dbReference>